<evidence type="ECO:0000313" key="1">
    <source>
        <dbReference type="EMBL" id="HIT17927.1"/>
    </source>
</evidence>
<protein>
    <submittedName>
        <fullName evidence="1">Uncharacterized protein</fullName>
    </submittedName>
</protein>
<organism evidence="1 2">
    <name type="scientific">Candidatus Caccosoma faecigallinarum</name>
    <dbReference type="NCBI Taxonomy" id="2840720"/>
    <lineage>
        <taxon>Bacteria</taxon>
        <taxon>Bacillati</taxon>
        <taxon>Bacillota</taxon>
        <taxon>Bacillota incertae sedis</taxon>
        <taxon>Candidatus Caccosoma</taxon>
    </lineage>
</organism>
<reference evidence="1" key="2">
    <citation type="journal article" date="2021" name="PeerJ">
        <title>Extensive microbial diversity within the chicken gut microbiome revealed by metagenomics and culture.</title>
        <authorList>
            <person name="Gilroy R."/>
            <person name="Ravi A."/>
            <person name="Getino M."/>
            <person name="Pursley I."/>
            <person name="Horton D.L."/>
            <person name="Alikhan N.F."/>
            <person name="Baker D."/>
            <person name="Gharbi K."/>
            <person name="Hall N."/>
            <person name="Watson M."/>
            <person name="Adriaenssens E.M."/>
            <person name="Foster-Nyarko E."/>
            <person name="Jarju S."/>
            <person name="Secka A."/>
            <person name="Antonio M."/>
            <person name="Oren A."/>
            <person name="Chaudhuri R.R."/>
            <person name="La Ragione R."/>
            <person name="Hildebrand F."/>
            <person name="Pallen M.J."/>
        </authorList>
    </citation>
    <scope>NUCLEOTIDE SEQUENCE</scope>
    <source>
        <strain evidence="1">14508</strain>
    </source>
</reference>
<dbReference type="EMBL" id="DVKI01000192">
    <property type="protein sequence ID" value="HIT17927.1"/>
    <property type="molecule type" value="Genomic_DNA"/>
</dbReference>
<dbReference type="AlphaFoldDB" id="A0A9D1G9D7"/>
<name>A0A9D1G9D7_9FIRM</name>
<sequence>MVQEIGKRYGCLVVIEKTNKRYHPPQQFINAISIAEISTASLVSGATTSCGYKNKE</sequence>
<accession>A0A9D1G9D7</accession>
<gene>
    <name evidence="1" type="ORF">IAD04_06130</name>
</gene>
<reference evidence="1" key="1">
    <citation type="submission" date="2020-10" db="EMBL/GenBank/DDBJ databases">
        <authorList>
            <person name="Gilroy R."/>
        </authorList>
    </citation>
    <scope>NUCLEOTIDE SEQUENCE</scope>
    <source>
        <strain evidence="1">14508</strain>
    </source>
</reference>
<comment type="caution">
    <text evidence="1">The sequence shown here is derived from an EMBL/GenBank/DDBJ whole genome shotgun (WGS) entry which is preliminary data.</text>
</comment>
<proteinExistence type="predicted"/>
<evidence type="ECO:0000313" key="2">
    <source>
        <dbReference type="Proteomes" id="UP000886893"/>
    </source>
</evidence>
<dbReference type="Proteomes" id="UP000886893">
    <property type="component" value="Unassembled WGS sequence"/>
</dbReference>